<evidence type="ECO:0000313" key="1">
    <source>
        <dbReference type="EMBL" id="PSJ60611.1"/>
    </source>
</evidence>
<evidence type="ECO:0000313" key="2">
    <source>
        <dbReference type="Proteomes" id="UP000241229"/>
    </source>
</evidence>
<dbReference type="Proteomes" id="UP000241229">
    <property type="component" value="Unassembled WGS sequence"/>
</dbReference>
<dbReference type="AlphaFoldDB" id="A0A2P7SE75"/>
<dbReference type="RefSeq" id="WP_106772346.1">
    <property type="nucleotide sequence ID" value="NZ_PXYK01000009.1"/>
</dbReference>
<dbReference type="OrthoDB" id="8096088at2"/>
<comment type="caution">
    <text evidence="1">The sequence shown here is derived from an EMBL/GenBank/DDBJ whole genome shotgun (WGS) entry which is preliminary data.</text>
</comment>
<organism evidence="1 2">
    <name type="scientific">Kumtagia ephedrae</name>
    <dbReference type="NCBI Taxonomy" id="2116701"/>
    <lineage>
        <taxon>Bacteria</taxon>
        <taxon>Pseudomonadati</taxon>
        <taxon>Pseudomonadota</taxon>
        <taxon>Alphaproteobacteria</taxon>
        <taxon>Hyphomicrobiales</taxon>
        <taxon>Phyllobacteriaceae</taxon>
        <taxon>Kumtagia</taxon>
    </lineage>
</organism>
<accession>A0A2P7SE75</accession>
<proteinExistence type="predicted"/>
<name>A0A2P7SE75_9HYPH</name>
<reference evidence="1 2" key="1">
    <citation type="submission" date="2018-03" db="EMBL/GenBank/DDBJ databases">
        <title>The draft genome of Mesorhizobium sp. 6GN-30.</title>
        <authorList>
            <person name="Liu L."/>
            <person name="Li L."/>
            <person name="Wang T."/>
            <person name="Zhang X."/>
            <person name="Liang L."/>
        </authorList>
    </citation>
    <scope>NUCLEOTIDE SEQUENCE [LARGE SCALE GENOMIC DNA]</scope>
    <source>
        <strain evidence="1 2">6GN30</strain>
    </source>
</reference>
<gene>
    <name evidence="1" type="ORF">C7I84_11610</name>
</gene>
<protein>
    <submittedName>
        <fullName evidence="1">Uncharacterized protein</fullName>
    </submittedName>
</protein>
<dbReference type="EMBL" id="PXYK01000009">
    <property type="protein sequence ID" value="PSJ60611.1"/>
    <property type="molecule type" value="Genomic_DNA"/>
</dbReference>
<sequence length="125" mass="13404">MLLVRDPDDPIRLDEARLAAWALALGQGRAGDGAQRRPHRGALPDVDFSRAERAPYRPALLKRLLLAFRRSIAGAPIRAAGGEMSGTRSAALGGASRTSYLARSVVEHRFEPGSPAGNRPRGRAL</sequence>
<keyword evidence="2" id="KW-1185">Reference proteome</keyword>